<sequence length="256" mass="28335">MDRLVLATVVCCMAITVIASDPSCARSAAKSSGRAVLSSPNVQEAAVTNKRPPSLFFEYALNDKNTVAGRQIITTRGGYNGHTGPMTESDVFTFGLMYIRAGTDKNSEKTAKLVYPNIDYSGLNCRNCVFDCQFTVPAPYAKPMTGWGVEYNKKWIPTVFDQCAPSGAPYQSYSFYSYACVDVGFECDDYSSVSDRDIDLMLNICRNVNGCRFNPVYSREDIYAMIRKNKIGHMPSVSQALGFWKRGRIGQSAIVR</sequence>
<dbReference type="Proteomes" id="UP001431209">
    <property type="component" value="Unassembled WGS sequence"/>
</dbReference>
<organism evidence="3 4">
    <name type="scientific">Acrasis kona</name>
    <dbReference type="NCBI Taxonomy" id="1008807"/>
    <lineage>
        <taxon>Eukaryota</taxon>
        <taxon>Discoba</taxon>
        <taxon>Heterolobosea</taxon>
        <taxon>Tetramitia</taxon>
        <taxon>Eutetramitia</taxon>
        <taxon>Acrasidae</taxon>
        <taxon>Acrasis</taxon>
    </lineage>
</organism>
<evidence type="ECO:0000313" key="4">
    <source>
        <dbReference type="Proteomes" id="UP001431209"/>
    </source>
</evidence>
<gene>
    <name evidence="3" type="ORF">AKO1_002205</name>
    <name evidence="2" type="ORF">AKO1_008824</name>
</gene>
<name>A0AAW2ZIB6_9EUKA</name>
<keyword evidence="4" id="KW-1185">Reference proteome</keyword>
<evidence type="ECO:0000313" key="3">
    <source>
        <dbReference type="EMBL" id="KAL0489551.1"/>
    </source>
</evidence>
<dbReference type="AlphaFoldDB" id="A0AAW2ZIB6"/>
<comment type="caution">
    <text evidence="3">The sequence shown here is derived from an EMBL/GenBank/DDBJ whole genome shotgun (WGS) entry which is preliminary data.</text>
</comment>
<accession>A0AAW2ZIB6</accession>
<dbReference type="EMBL" id="JAOPGA020001568">
    <property type="protein sequence ID" value="KAL0489551.1"/>
    <property type="molecule type" value="Genomic_DNA"/>
</dbReference>
<proteinExistence type="predicted"/>
<protein>
    <submittedName>
        <fullName evidence="2">1-aminocyclopropane-1-carboxylate deaminase</fullName>
    </submittedName>
</protein>
<evidence type="ECO:0000256" key="1">
    <source>
        <dbReference type="SAM" id="SignalP"/>
    </source>
</evidence>
<evidence type="ECO:0000313" key="2">
    <source>
        <dbReference type="EMBL" id="KAL0488652.1"/>
    </source>
</evidence>
<keyword evidence="1" id="KW-0732">Signal</keyword>
<reference evidence="3 4" key="1">
    <citation type="submission" date="2024-03" db="EMBL/GenBank/DDBJ databases">
        <title>The Acrasis kona genome and developmental transcriptomes reveal deep origins of eukaryotic multicellular pathways.</title>
        <authorList>
            <person name="Sheikh S."/>
            <person name="Fu C.-J."/>
            <person name="Brown M.W."/>
            <person name="Baldauf S.L."/>
        </authorList>
    </citation>
    <scope>NUCLEOTIDE SEQUENCE [LARGE SCALE GENOMIC DNA]</scope>
    <source>
        <strain evidence="3 4">ATCC MYA-3509</strain>
    </source>
</reference>
<dbReference type="EMBL" id="JAOPGA020001460">
    <property type="protein sequence ID" value="KAL0488652.1"/>
    <property type="molecule type" value="Genomic_DNA"/>
</dbReference>
<feature type="chain" id="PRO_5044718161" evidence="1">
    <location>
        <begin position="20"/>
        <end position="256"/>
    </location>
</feature>
<feature type="signal peptide" evidence="1">
    <location>
        <begin position="1"/>
        <end position="19"/>
    </location>
</feature>